<dbReference type="Proteomes" id="UP001212997">
    <property type="component" value="Unassembled WGS sequence"/>
</dbReference>
<sequence length="495" mass="54228">MSSHVQAVSDPQAGAIPLYPFLSEPPPQKKRPTQPPPPPPAVDSLHFPSREPLGRRDSSIAAWVANVHPGSPAPHSPCSSRRSPSTLSRRSSVSRLINSRRPSFGSLRMPPTSFLDMHDTPTTASRPVITPATREFTPEDLAMVGYTSVFVRPPQTPDSSMIPCQIPTASRLPPSAESPKAKKPRKGLRHFASLAALKSTRRPTSSSAKPCSAAERKRIRAAKHATKVDKKRIKYGKYGGPQTHVQVGLDQFTGEGEDAYGTTYIVDGQGRIYQDEEELWEYAHLLGGDDDFCEEEISWLEFGFTNTAGDERVADERRGSVSSQDSDLQPEFAMETDDTTPSLGCEPGMSVLAIPARSHRRAMHLNTPEYLLNVFSAPGSQSFLVKTPHTLGPQDTSIVHDPTESRQMRAKRRPSPLKLLPPSPAKKCPTNPADPEDIRRDFLEESFAPTVHLMSYSSAAVAARAVPMDVVLVSREVRKASTLKGFFKVLSSKKA</sequence>
<evidence type="ECO:0000313" key="3">
    <source>
        <dbReference type="Proteomes" id="UP001212997"/>
    </source>
</evidence>
<evidence type="ECO:0000313" key="2">
    <source>
        <dbReference type="EMBL" id="KAJ3480741.1"/>
    </source>
</evidence>
<organism evidence="2 3">
    <name type="scientific">Meripilus lineatus</name>
    <dbReference type="NCBI Taxonomy" id="2056292"/>
    <lineage>
        <taxon>Eukaryota</taxon>
        <taxon>Fungi</taxon>
        <taxon>Dikarya</taxon>
        <taxon>Basidiomycota</taxon>
        <taxon>Agaricomycotina</taxon>
        <taxon>Agaricomycetes</taxon>
        <taxon>Polyporales</taxon>
        <taxon>Meripilaceae</taxon>
        <taxon>Meripilus</taxon>
    </lineage>
</organism>
<protein>
    <submittedName>
        <fullName evidence="2">Uncharacterized protein</fullName>
    </submittedName>
</protein>
<gene>
    <name evidence="2" type="ORF">NLI96_g8135</name>
</gene>
<feature type="compositionally biased region" description="Basic and acidic residues" evidence="1">
    <location>
        <begin position="48"/>
        <end position="58"/>
    </location>
</feature>
<feature type="compositionally biased region" description="Low complexity" evidence="1">
    <location>
        <begin position="76"/>
        <end position="101"/>
    </location>
</feature>
<evidence type="ECO:0000256" key="1">
    <source>
        <dbReference type="SAM" id="MobiDB-lite"/>
    </source>
</evidence>
<keyword evidence="3" id="KW-1185">Reference proteome</keyword>
<proteinExistence type="predicted"/>
<feature type="region of interest" description="Disordered" evidence="1">
    <location>
        <begin position="389"/>
        <end position="435"/>
    </location>
</feature>
<name>A0AAD5V2L7_9APHY</name>
<reference evidence="2" key="1">
    <citation type="submission" date="2022-07" db="EMBL/GenBank/DDBJ databases">
        <title>Genome Sequence of Physisporinus lineatus.</title>
        <authorList>
            <person name="Buettner E."/>
        </authorList>
    </citation>
    <scope>NUCLEOTIDE SEQUENCE</scope>
    <source>
        <strain evidence="2">VT162</strain>
    </source>
</reference>
<comment type="caution">
    <text evidence="2">The sequence shown here is derived from an EMBL/GenBank/DDBJ whole genome shotgun (WGS) entry which is preliminary data.</text>
</comment>
<feature type="region of interest" description="Disordered" evidence="1">
    <location>
        <begin position="168"/>
        <end position="188"/>
    </location>
</feature>
<accession>A0AAD5V2L7</accession>
<feature type="region of interest" description="Disordered" evidence="1">
    <location>
        <begin position="1"/>
        <end position="126"/>
    </location>
</feature>
<dbReference type="EMBL" id="JANAWD010000358">
    <property type="protein sequence ID" value="KAJ3480741.1"/>
    <property type="molecule type" value="Genomic_DNA"/>
</dbReference>
<dbReference type="AlphaFoldDB" id="A0AAD5V2L7"/>